<accession>A0ABN6RNH8</accession>
<proteinExistence type="predicted"/>
<reference evidence="1" key="1">
    <citation type="submission" date="2022-07" db="EMBL/GenBank/DDBJ databases">
        <title>Complete Genome Sequence of the Radioresistant Bacterium Deinococcus aetherius ST0316, Isolated from the Air Dust collected in Lower Stratosphere above Japan.</title>
        <authorList>
            <person name="Satoh K."/>
            <person name="Hagiwara K."/>
            <person name="Katsumata K."/>
            <person name="Kubo A."/>
            <person name="Yokobori S."/>
            <person name="Yamagishi A."/>
            <person name="Oono Y."/>
            <person name="Narumi I."/>
        </authorList>
    </citation>
    <scope>NUCLEOTIDE SEQUENCE</scope>
    <source>
        <strain evidence="1">ST0316</strain>
        <plasmid evidence="1">pDAETH-4</plasmid>
    </source>
</reference>
<protein>
    <submittedName>
        <fullName evidence="1">Uncharacterized protein</fullName>
    </submittedName>
</protein>
<sequence>MSFQIPSKAFVQRIGRPGVQAVLASDHAQDVLIRRPGVADVPARALLLPWSDEGRGGADAKAPEVRSVAWFGLLLHGAPVSSLGFSLVTLGGQVFTPDSPPENAGGADVAWLLRLTPLHGRTRVSTLTFTLSGPGLVTDPETGNKRPASGAAVEVPVRLTATTDPRIRETVGADQAELVLVGRWGSVEHPQARPANVGWGSSSPLELDGQRGRLTLALAWPDEDLAQERQFGTRFLATWRTT</sequence>
<dbReference type="Proteomes" id="UP001064971">
    <property type="component" value="Plasmid pDAETH-4"/>
</dbReference>
<gene>
    <name evidence="1" type="ORF">DAETH_48200</name>
</gene>
<dbReference type="RefSeq" id="WP_264778978.1">
    <property type="nucleotide sequence ID" value="NZ_AP026564.1"/>
</dbReference>
<evidence type="ECO:0000313" key="1">
    <source>
        <dbReference type="EMBL" id="BDP44851.1"/>
    </source>
</evidence>
<geneLocation type="plasmid" evidence="1 2">
    <name>pDAETH-4</name>
</geneLocation>
<keyword evidence="2" id="KW-1185">Reference proteome</keyword>
<keyword evidence="1" id="KW-0614">Plasmid</keyword>
<evidence type="ECO:0000313" key="2">
    <source>
        <dbReference type="Proteomes" id="UP001064971"/>
    </source>
</evidence>
<organism evidence="1 2">
    <name type="scientific">Deinococcus aetherius</name>
    <dbReference type="NCBI Taxonomy" id="200252"/>
    <lineage>
        <taxon>Bacteria</taxon>
        <taxon>Thermotogati</taxon>
        <taxon>Deinococcota</taxon>
        <taxon>Deinococci</taxon>
        <taxon>Deinococcales</taxon>
        <taxon>Deinococcaceae</taxon>
        <taxon>Deinococcus</taxon>
    </lineage>
</organism>
<name>A0ABN6RNH8_9DEIO</name>
<dbReference type="EMBL" id="AP026564">
    <property type="protein sequence ID" value="BDP44851.1"/>
    <property type="molecule type" value="Genomic_DNA"/>
</dbReference>